<dbReference type="EMBL" id="JBHRTG010000019">
    <property type="protein sequence ID" value="MFC3164151.1"/>
    <property type="molecule type" value="Genomic_DNA"/>
</dbReference>
<dbReference type="SUPFAM" id="SSF55729">
    <property type="entry name" value="Acyl-CoA N-acyltransferases (Nat)"/>
    <property type="match status" value="1"/>
</dbReference>
<dbReference type="InterPro" id="IPR016181">
    <property type="entry name" value="Acyl_CoA_acyltransferase"/>
</dbReference>
<evidence type="ECO:0000313" key="3">
    <source>
        <dbReference type="Proteomes" id="UP001595647"/>
    </source>
</evidence>
<dbReference type="InterPro" id="IPR000182">
    <property type="entry name" value="GNAT_dom"/>
</dbReference>
<feature type="domain" description="N-acetyltransferase" evidence="1">
    <location>
        <begin position="9"/>
        <end position="152"/>
    </location>
</feature>
<sequence length="152" mass="17081">MSAHRAYEVDVRRLDELSAVELYELLKLRVDVFVVEQACAYPELDGNDADCLHLRLIDGGALIACARLWRPTPDRLPRIGRVAVSPTHRGKRLGDALMRDAISACETVYPGEAIEISAQSHLQRFYGSFGFTPISEEYLEDGIPHVDMVRRV</sequence>
<dbReference type="Proteomes" id="UP001595647">
    <property type="component" value="Unassembled WGS sequence"/>
</dbReference>
<dbReference type="Gene3D" id="3.40.630.30">
    <property type="match status" value="1"/>
</dbReference>
<reference evidence="3" key="1">
    <citation type="journal article" date="2019" name="Int. J. Syst. Evol. Microbiol.">
        <title>The Global Catalogue of Microorganisms (GCM) 10K type strain sequencing project: providing services to taxonomists for standard genome sequencing and annotation.</title>
        <authorList>
            <consortium name="The Broad Institute Genomics Platform"/>
            <consortium name="The Broad Institute Genome Sequencing Center for Infectious Disease"/>
            <person name="Wu L."/>
            <person name="Ma J."/>
        </authorList>
    </citation>
    <scope>NUCLEOTIDE SEQUENCE [LARGE SCALE GENOMIC DNA]</scope>
    <source>
        <strain evidence="3">KCTC 52231</strain>
    </source>
</reference>
<accession>A0ABV7I7P4</accession>
<dbReference type="RefSeq" id="WP_182307163.1">
    <property type="nucleotide sequence ID" value="NZ_CP059896.1"/>
</dbReference>
<organism evidence="2 3">
    <name type="scientific">Ciceribacter thiooxidans</name>
    <dbReference type="NCBI Taxonomy" id="1969821"/>
    <lineage>
        <taxon>Bacteria</taxon>
        <taxon>Pseudomonadati</taxon>
        <taxon>Pseudomonadota</taxon>
        <taxon>Alphaproteobacteria</taxon>
        <taxon>Hyphomicrobiales</taxon>
        <taxon>Rhizobiaceae</taxon>
        <taxon>Ciceribacter</taxon>
    </lineage>
</organism>
<proteinExistence type="predicted"/>
<evidence type="ECO:0000259" key="1">
    <source>
        <dbReference type="PROSITE" id="PS51186"/>
    </source>
</evidence>
<comment type="caution">
    <text evidence="2">The sequence shown here is derived from an EMBL/GenBank/DDBJ whole genome shotgun (WGS) entry which is preliminary data.</text>
</comment>
<name>A0ABV7I7P4_9HYPH</name>
<gene>
    <name evidence="2" type="ORF">ACFOHV_12805</name>
</gene>
<protein>
    <submittedName>
        <fullName evidence="2">GNAT family N-acetyltransferase</fullName>
    </submittedName>
</protein>
<dbReference type="Pfam" id="PF13673">
    <property type="entry name" value="Acetyltransf_10"/>
    <property type="match status" value="1"/>
</dbReference>
<dbReference type="PROSITE" id="PS51186">
    <property type="entry name" value="GNAT"/>
    <property type="match status" value="1"/>
</dbReference>
<keyword evidence="3" id="KW-1185">Reference proteome</keyword>
<dbReference type="CDD" id="cd04301">
    <property type="entry name" value="NAT_SF"/>
    <property type="match status" value="1"/>
</dbReference>
<evidence type="ECO:0000313" key="2">
    <source>
        <dbReference type="EMBL" id="MFC3164151.1"/>
    </source>
</evidence>